<dbReference type="Proteomes" id="UP000321947">
    <property type="component" value="Unassembled WGS sequence"/>
</dbReference>
<dbReference type="Gene3D" id="3.10.450.10">
    <property type="match status" value="1"/>
</dbReference>
<proteinExistence type="predicted"/>
<dbReference type="EMBL" id="SSTD01013385">
    <property type="protein sequence ID" value="TYK06876.1"/>
    <property type="molecule type" value="Genomic_DNA"/>
</dbReference>
<evidence type="ECO:0000259" key="1">
    <source>
        <dbReference type="Pfam" id="PF16845"/>
    </source>
</evidence>
<sequence>MTILGIGGGIGIGLRLPGLNISAGGGIGIGGGDKSDDPSGWVPEEVIKAAEYAVFKFNKDHGNDLKFQYVFKHSIRQIDVHTKEYTIELVAKDCLHRDLPFKTVVIEKINGSYTTLTPVSFEPIFY</sequence>
<evidence type="ECO:0000313" key="2">
    <source>
        <dbReference type="EMBL" id="TYK06876.1"/>
    </source>
</evidence>
<protein>
    <submittedName>
        <fullName evidence="2">Phloem filament protein</fullName>
    </submittedName>
</protein>
<reference evidence="2 3" key="1">
    <citation type="submission" date="2019-08" db="EMBL/GenBank/DDBJ databases">
        <title>Draft genome sequences of two oriental melons (Cucumis melo L. var makuwa).</title>
        <authorList>
            <person name="Kwon S.-Y."/>
        </authorList>
    </citation>
    <scope>NUCLEOTIDE SEQUENCE [LARGE SCALE GENOMIC DNA]</scope>
    <source>
        <strain evidence="3">cv. Chang Bougi</strain>
        <tissue evidence="2">Leaf</tissue>
    </source>
</reference>
<organism evidence="2 3">
    <name type="scientific">Cucumis melo var. makuwa</name>
    <name type="common">Oriental melon</name>
    <dbReference type="NCBI Taxonomy" id="1194695"/>
    <lineage>
        <taxon>Eukaryota</taxon>
        <taxon>Viridiplantae</taxon>
        <taxon>Streptophyta</taxon>
        <taxon>Embryophyta</taxon>
        <taxon>Tracheophyta</taxon>
        <taxon>Spermatophyta</taxon>
        <taxon>Magnoliopsida</taxon>
        <taxon>eudicotyledons</taxon>
        <taxon>Gunneridae</taxon>
        <taxon>Pentapetalae</taxon>
        <taxon>rosids</taxon>
        <taxon>fabids</taxon>
        <taxon>Cucurbitales</taxon>
        <taxon>Cucurbitaceae</taxon>
        <taxon>Benincaseae</taxon>
        <taxon>Cucumis</taxon>
    </lineage>
</organism>
<name>A0A5D3C980_CUCMM</name>
<dbReference type="GO" id="GO:0004869">
    <property type="term" value="F:cysteine-type endopeptidase inhibitor activity"/>
    <property type="evidence" value="ECO:0007669"/>
    <property type="project" value="InterPro"/>
</dbReference>
<accession>A0A5D3C980</accession>
<evidence type="ECO:0000313" key="3">
    <source>
        <dbReference type="Proteomes" id="UP000321947"/>
    </source>
</evidence>
<dbReference type="AlphaFoldDB" id="A0A5D3C980"/>
<dbReference type="InterPro" id="IPR000010">
    <property type="entry name" value="Cystatin_dom"/>
</dbReference>
<gene>
    <name evidence="2" type="ORF">E5676_scaffold13G001800</name>
</gene>
<dbReference type="Pfam" id="PF16845">
    <property type="entry name" value="SQAPI"/>
    <property type="match status" value="1"/>
</dbReference>
<feature type="domain" description="Cystatin" evidence="1">
    <location>
        <begin position="45"/>
        <end position="122"/>
    </location>
</feature>
<comment type="caution">
    <text evidence="2">The sequence shown here is derived from an EMBL/GenBank/DDBJ whole genome shotgun (WGS) entry which is preliminary data.</text>
</comment>